<dbReference type="STRING" id="4999.A0A1Y1UAI0"/>
<comment type="caution">
    <text evidence="5">The sequence shown here is derived from an EMBL/GenBank/DDBJ whole genome shotgun (WGS) entry which is preliminary data.</text>
</comment>
<evidence type="ECO:0000256" key="3">
    <source>
        <dbReference type="ARBA" id="ARBA00022729"/>
    </source>
</evidence>
<keyword evidence="4" id="KW-1133">Transmembrane helix</keyword>
<comment type="similarity">
    <text evidence="1">Belongs to the LCL2 family.</text>
</comment>
<evidence type="ECO:0000256" key="1">
    <source>
        <dbReference type="ARBA" id="ARBA00010545"/>
    </source>
</evidence>
<dbReference type="InParanoid" id="A0A1Y1UAI0"/>
<gene>
    <name evidence="5" type="ORF">BD324DRAFT_154723</name>
</gene>
<accession>A0A1Y1UAI0</accession>
<dbReference type="Proteomes" id="UP000193218">
    <property type="component" value="Unassembled WGS sequence"/>
</dbReference>
<keyword evidence="3" id="KW-0732">Signal</keyword>
<proteinExistence type="inferred from homology"/>
<dbReference type="PANTHER" id="PTHR38425">
    <property type="entry name" value="LONG CHRONOLOGICAL LIFESPAN PROTEIN 2"/>
    <property type="match status" value="1"/>
</dbReference>
<evidence type="ECO:0000256" key="2">
    <source>
        <dbReference type="ARBA" id="ARBA00018534"/>
    </source>
</evidence>
<dbReference type="RefSeq" id="XP_021868769.1">
    <property type="nucleotide sequence ID" value="XM_022012038.1"/>
</dbReference>
<protein>
    <recommendedName>
        <fullName evidence="2">Long chronological lifespan protein 2</fullName>
    </recommendedName>
</protein>
<keyword evidence="6" id="KW-1185">Reference proteome</keyword>
<keyword evidence="4" id="KW-0472">Membrane</keyword>
<dbReference type="OrthoDB" id="2234316at2759"/>
<reference evidence="5 6" key="1">
    <citation type="submission" date="2017-03" db="EMBL/GenBank/DDBJ databases">
        <title>Widespread Adenine N6-methylation of Active Genes in Fungi.</title>
        <authorList>
            <consortium name="DOE Joint Genome Institute"/>
            <person name="Mondo S.J."/>
            <person name="Dannebaum R.O."/>
            <person name="Kuo R.C."/>
            <person name="Louie K.B."/>
            <person name="Bewick A.J."/>
            <person name="Labutti K."/>
            <person name="Haridas S."/>
            <person name="Kuo A."/>
            <person name="Salamov A."/>
            <person name="Ahrendt S.R."/>
            <person name="Lau R."/>
            <person name="Bowen B.P."/>
            <person name="Lipzen A."/>
            <person name="Sullivan W."/>
            <person name="Andreopoulos W.B."/>
            <person name="Clum A."/>
            <person name="Lindquist E."/>
            <person name="Daum C."/>
            <person name="Northen T.R."/>
            <person name="Ramamoorthy G."/>
            <person name="Schmitz R.J."/>
            <person name="Gryganskyi A."/>
            <person name="Culley D."/>
            <person name="Magnuson J."/>
            <person name="James T.Y."/>
            <person name="O'Malley M.A."/>
            <person name="Stajich J.E."/>
            <person name="Spatafora J.W."/>
            <person name="Visel A."/>
            <person name="Grigoriev I.V."/>
        </authorList>
    </citation>
    <scope>NUCLEOTIDE SEQUENCE [LARGE SCALE GENOMIC DNA]</scope>
    <source>
        <strain evidence="5 6">NRRL Y-17943</strain>
    </source>
</reference>
<name>A0A1Y1UAI0_9TREE</name>
<evidence type="ECO:0000313" key="5">
    <source>
        <dbReference type="EMBL" id="ORX34506.1"/>
    </source>
</evidence>
<dbReference type="AlphaFoldDB" id="A0A1Y1UAI0"/>
<dbReference type="GeneID" id="33553846"/>
<keyword evidence="4" id="KW-0812">Transmembrane</keyword>
<evidence type="ECO:0000313" key="6">
    <source>
        <dbReference type="Proteomes" id="UP000193218"/>
    </source>
</evidence>
<dbReference type="InterPro" id="IPR034543">
    <property type="entry name" value="LCL2"/>
</dbReference>
<dbReference type="PANTHER" id="PTHR38425:SF1">
    <property type="entry name" value="LONG CHRONOLOGICAL LIFESPAN PROTEIN 2"/>
    <property type="match status" value="1"/>
</dbReference>
<sequence length="147" mass="16226">MNTLPKSTWLPQRCASEHSFSSSPSSMPSTLAYIILIACAITGVTAQFGGFFQNNFQFHNPFHQHEDRTPHRQHKGWTEMEQTSCGAGYLCPGSLACVSTPADCPCPYPEDIKCILPDPRERDEGEGPPFVCVRGSCDEVNAFSKKI</sequence>
<feature type="transmembrane region" description="Helical" evidence="4">
    <location>
        <begin position="31"/>
        <end position="52"/>
    </location>
</feature>
<evidence type="ECO:0000256" key="4">
    <source>
        <dbReference type="SAM" id="Phobius"/>
    </source>
</evidence>
<organism evidence="5 6">
    <name type="scientific">Kockovaella imperatae</name>
    <dbReference type="NCBI Taxonomy" id="4999"/>
    <lineage>
        <taxon>Eukaryota</taxon>
        <taxon>Fungi</taxon>
        <taxon>Dikarya</taxon>
        <taxon>Basidiomycota</taxon>
        <taxon>Agaricomycotina</taxon>
        <taxon>Tremellomycetes</taxon>
        <taxon>Tremellales</taxon>
        <taxon>Cuniculitremaceae</taxon>
        <taxon>Kockovaella</taxon>
    </lineage>
</organism>
<dbReference type="GO" id="GO:0036503">
    <property type="term" value="P:ERAD pathway"/>
    <property type="evidence" value="ECO:0007669"/>
    <property type="project" value="TreeGrafter"/>
</dbReference>
<dbReference type="EMBL" id="NBSH01000014">
    <property type="protein sequence ID" value="ORX34506.1"/>
    <property type="molecule type" value="Genomic_DNA"/>
</dbReference>